<dbReference type="GO" id="GO:0000155">
    <property type="term" value="F:phosphorelay sensor kinase activity"/>
    <property type="evidence" value="ECO:0007669"/>
    <property type="project" value="InterPro"/>
</dbReference>
<evidence type="ECO:0000256" key="1">
    <source>
        <dbReference type="ARBA" id="ARBA00000085"/>
    </source>
</evidence>
<dbReference type="InterPro" id="IPR036890">
    <property type="entry name" value="HATPase_C_sf"/>
</dbReference>
<keyword evidence="7" id="KW-0547">Nucleotide-binding</keyword>
<feature type="transmembrane region" description="Helical" evidence="13">
    <location>
        <begin position="37"/>
        <end position="53"/>
    </location>
</feature>
<dbReference type="Pfam" id="PF02518">
    <property type="entry name" value="HATPase_c"/>
    <property type="match status" value="1"/>
</dbReference>
<dbReference type="InterPro" id="IPR004358">
    <property type="entry name" value="Sig_transdc_His_kin-like_C"/>
</dbReference>
<dbReference type="Gene3D" id="3.30.565.10">
    <property type="entry name" value="Histidine kinase-like ATPase, C-terminal domain"/>
    <property type="match status" value="1"/>
</dbReference>
<accession>A0A1M4YIX3</accession>
<dbReference type="InterPro" id="IPR003594">
    <property type="entry name" value="HATPase_dom"/>
</dbReference>
<keyword evidence="8 15" id="KW-0418">Kinase</keyword>
<feature type="transmembrane region" description="Helical" evidence="13">
    <location>
        <begin position="88"/>
        <end position="108"/>
    </location>
</feature>
<reference evidence="15 16" key="1">
    <citation type="submission" date="2016-11" db="EMBL/GenBank/DDBJ databases">
        <authorList>
            <person name="Jaros S."/>
            <person name="Januszkiewicz K."/>
            <person name="Wedrychowicz H."/>
        </authorList>
    </citation>
    <scope>NUCLEOTIDE SEQUENCE [LARGE SCALE GENOMIC DNA]</scope>
    <source>
        <strain evidence="15 16">DSM 26910</strain>
    </source>
</reference>
<dbReference type="EMBL" id="FQUM01000003">
    <property type="protein sequence ID" value="SHF05671.1"/>
    <property type="molecule type" value="Genomic_DNA"/>
</dbReference>
<evidence type="ECO:0000256" key="10">
    <source>
        <dbReference type="ARBA" id="ARBA00022989"/>
    </source>
</evidence>
<organism evidence="15 16">
    <name type="scientific">Mariniphaga anaerophila</name>
    <dbReference type="NCBI Taxonomy" id="1484053"/>
    <lineage>
        <taxon>Bacteria</taxon>
        <taxon>Pseudomonadati</taxon>
        <taxon>Bacteroidota</taxon>
        <taxon>Bacteroidia</taxon>
        <taxon>Marinilabiliales</taxon>
        <taxon>Prolixibacteraceae</taxon>
        <taxon>Mariniphaga</taxon>
    </lineage>
</organism>
<dbReference type="Pfam" id="PF13493">
    <property type="entry name" value="DUF4118"/>
    <property type="match status" value="1"/>
</dbReference>
<dbReference type="InterPro" id="IPR003661">
    <property type="entry name" value="HisK_dim/P_dom"/>
</dbReference>
<dbReference type="Pfam" id="PF00512">
    <property type="entry name" value="HisKA"/>
    <property type="match status" value="1"/>
</dbReference>
<gene>
    <name evidence="15" type="ORF">SAMN05444274_103368</name>
</gene>
<dbReference type="STRING" id="1484053.SAMN05444274_103368"/>
<dbReference type="Gene3D" id="1.10.287.130">
    <property type="match status" value="1"/>
</dbReference>
<dbReference type="InterPro" id="IPR038318">
    <property type="entry name" value="KdpD_sf"/>
</dbReference>
<dbReference type="Gene3D" id="1.20.120.620">
    <property type="entry name" value="Backbone structure of the membrane domain of e. Coli histidine kinase receptor kdpd"/>
    <property type="match status" value="1"/>
</dbReference>
<evidence type="ECO:0000256" key="2">
    <source>
        <dbReference type="ARBA" id="ARBA00004141"/>
    </source>
</evidence>
<dbReference type="SMART" id="SM00388">
    <property type="entry name" value="HisKA"/>
    <property type="match status" value="1"/>
</dbReference>
<dbReference type="GO" id="GO:0005524">
    <property type="term" value="F:ATP binding"/>
    <property type="evidence" value="ECO:0007669"/>
    <property type="project" value="UniProtKB-KW"/>
</dbReference>
<dbReference type="SMART" id="SM00387">
    <property type="entry name" value="HATPase_c"/>
    <property type="match status" value="1"/>
</dbReference>
<dbReference type="PANTHER" id="PTHR45569">
    <property type="entry name" value="SENSOR PROTEIN KDPD"/>
    <property type="match status" value="1"/>
</dbReference>
<evidence type="ECO:0000313" key="15">
    <source>
        <dbReference type="EMBL" id="SHF05671.1"/>
    </source>
</evidence>
<dbReference type="InterPro" id="IPR036097">
    <property type="entry name" value="HisK_dim/P_sf"/>
</dbReference>
<keyword evidence="9" id="KW-0067">ATP-binding</keyword>
<dbReference type="InterPro" id="IPR025201">
    <property type="entry name" value="KdpD_TM"/>
</dbReference>
<evidence type="ECO:0000313" key="16">
    <source>
        <dbReference type="Proteomes" id="UP000184164"/>
    </source>
</evidence>
<evidence type="ECO:0000256" key="9">
    <source>
        <dbReference type="ARBA" id="ARBA00022840"/>
    </source>
</evidence>
<keyword evidence="4" id="KW-0597">Phosphoprotein</keyword>
<keyword evidence="16" id="KW-1185">Reference proteome</keyword>
<dbReference type="SUPFAM" id="SSF47384">
    <property type="entry name" value="Homodimeric domain of signal transducing histidine kinase"/>
    <property type="match status" value="1"/>
</dbReference>
<evidence type="ECO:0000256" key="5">
    <source>
        <dbReference type="ARBA" id="ARBA00022679"/>
    </source>
</evidence>
<keyword evidence="6 13" id="KW-0812">Transmembrane</keyword>
<feature type="transmembrane region" description="Helical" evidence="13">
    <location>
        <begin position="12"/>
        <end position="31"/>
    </location>
</feature>
<dbReference type="GO" id="GO:0005886">
    <property type="term" value="C:plasma membrane"/>
    <property type="evidence" value="ECO:0007669"/>
    <property type="project" value="TreeGrafter"/>
</dbReference>
<keyword evidence="11" id="KW-0902">Two-component regulatory system</keyword>
<dbReference type="EC" id="2.7.13.3" evidence="3"/>
<dbReference type="PROSITE" id="PS50109">
    <property type="entry name" value="HIS_KIN"/>
    <property type="match status" value="1"/>
</dbReference>
<evidence type="ECO:0000256" key="12">
    <source>
        <dbReference type="ARBA" id="ARBA00023136"/>
    </source>
</evidence>
<comment type="catalytic activity">
    <reaction evidence="1">
        <text>ATP + protein L-histidine = ADP + protein N-phospho-L-histidine.</text>
        <dbReference type="EC" id="2.7.13.3"/>
    </reaction>
</comment>
<comment type="subcellular location">
    <subcellularLocation>
        <location evidence="2">Membrane</location>
        <topology evidence="2">Multi-pass membrane protein</topology>
    </subcellularLocation>
</comment>
<protein>
    <recommendedName>
        <fullName evidence="3">histidine kinase</fullName>
        <ecNumber evidence="3">2.7.13.3</ecNumber>
    </recommendedName>
</protein>
<keyword evidence="12 13" id="KW-0472">Membrane</keyword>
<evidence type="ECO:0000256" key="13">
    <source>
        <dbReference type="SAM" id="Phobius"/>
    </source>
</evidence>
<dbReference type="InterPro" id="IPR029016">
    <property type="entry name" value="GAF-like_dom_sf"/>
</dbReference>
<dbReference type="PRINTS" id="PR00344">
    <property type="entry name" value="BCTRLSENSOR"/>
</dbReference>
<keyword evidence="5" id="KW-0808">Transferase</keyword>
<sequence length="504" mass="56654">MNKTKKSKINPLVLATLITGGIALLCTPLANTQNYHLVSYILLFVVSILSTFLGTGPVLLASALSAILWNFFFIPPHYTFHIEKTEDILIFSLFFIIALVNGILTTRVRNQEKLVRDRESRTNALFQLTKELSKASGIEAVQKVAIREIRNHFNIESFFILQDGDNILKSSGRLQKEKQLKTEVVNVAEWVFKKGQKAGAFTKHPMGIEYTIYPLPGIRVTTGVIAIKQESGFAGDQESYWDTFLVLISNALEREFLGEMAQRVRFLDESDRLYKTLFNSISHELRIPVATIMGASDSMLNSSKSENMQAALCNEIFTASLRLNRLIENLLNISRLESGHISPRLDWCDLNDLVNKVADDLKDELKPFTLKINVPDDMPLVKIDFGLMEQVLYNLLINSTQYAPPTSDILLSVNYTNGTLVVEVEDNGPGFPENELKSAFNKFYRVDKHRTGGLGLGLSIAKGFVEAHDGTIAVKNRKSRGAKFTIQIPSEKSEINNLQERDYE</sequence>
<evidence type="ECO:0000256" key="8">
    <source>
        <dbReference type="ARBA" id="ARBA00022777"/>
    </source>
</evidence>
<dbReference type="InterPro" id="IPR052023">
    <property type="entry name" value="Histidine_kinase_KdpD"/>
</dbReference>
<dbReference type="RefSeq" id="WP_073000476.1">
    <property type="nucleotide sequence ID" value="NZ_FQUM01000003.1"/>
</dbReference>
<proteinExistence type="predicted"/>
<evidence type="ECO:0000256" key="11">
    <source>
        <dbReference type="ARBA" id="ARBA00023012"/>
    </source>
</evidence>
<dbReference type="PANTHER" id="PTHR45569:SF1">
    <property type="entry name" value="SENSOR PROTEIN KDPD"/>
    <property type="match status" value="1"/>
</dbReference>
<evidence type="ECO:0000259" key="14">
    <source>
        <dbReference type="PROSITE" id="PS50109"/>
    </source>
</evidence>
<dbReference type="Proteomes" id="UP000184164">
    <property type="component" value="Unassembled WGS sequence"/>
</dbReference>
<feature type="domain" description="Histidine kinase" evidence="14">
    <location>
        <begin position="280"/>
        <end position="492"/>
    </location>
</feature>
<dbReference type="SUPFAM" id="SSF55874">
    <property type="entry name" value="ATPase domain of HSP90 chaperone/DNA topoisomerase II/histidine kinase"/>
    <property type="match status" value="1"/>
</dbReference>
<dbReference type="FunFam" id="3.30.565.10:FF:000006">
    <property type="entry name" value="Sensor histidine kinase WalK"/>
    <property type="match status" value="1"/>
</dbReference>
<dbReference type="AlphaFoldDB" id="A0A1M4YIX3"/>
<evidence type="ECO:0000256" key="7">
    <source>
        <dbReference type="ARBA" id="ARBA00022741"/>
    </source>
</evidence>
<dbReference type="CDD" id="cd00075">
    <property type="entry name" value="HATPase"/>
    <property type="match status" value="1"/>
</dbReference>
<dbReference type="Gene3D" id="3.30.450.40">
    <property type="match status" value="1"/>
</dbReference>
<dbReference type="InterPro" id="IPR005467">
    <property type="entry name" value="His_kinase_dom"/>
</dbReference>
<evidence type="ECO:0000256" key="4">
    <source>
        <dbReference type="ARBA" id="ARBA00022553"/>
    </source>
</evidence>
<keyword evidence="10 13" id="KW-1133">Transmembrane helix</keyword>
<name>A0A1M4YIX3_9BACT</name>
<dbReference type="OrthoDB" id="9806130at2"/>
<evidence type="ECO:0000256" key="6">
    <source>
        <dbReference type="ARBA" id="ARBA00022692"/>
    </source>
</evidence>
<dbReference type="CDD" id="cd00082">
    <property type="entry name" value="HisKA"/>
    <property type="match status" value="1"/>
</dbReference>
<evidence type="ECO:0000256" key="3">
    <source>
        <dbReference type="ARBA" id="ARBA00012438"/>
    </source>
</evidence>